<evidence type="ECO:0000313" key="9">
    <source>
        <dbReference type="Proteomes" id="UP001152447"/>
    </source>
</evidence>
<keyword evidence="4 6" id="KW-0949">S-adenosyl-L-methionine</keyword>
<gene>
    <name evidence="8" type="primary">yfiC</name>
    <name evidence="8" type="ORF">PSEHALCIP103_00458</name>
</gene>
<dbReference type="RefSeq" id="WP_262976060.1">
    <property type="nucleotide sequence ID" value="NZ_CAMAPB010000004.1"/>
</dbReference>
<keyword evidence="5 6" id="KW-0819">tRNA processing</keyword>
<dbReference type="GO" id="GO:0016430">
    <property type="term" value="F:tRNA (adenine-N6)-methyltransferase activity"/>
    <property type="evidence" value="ECO:0007669"/>
    <property type="project" value="UniProtKB-UniRule"/>
</dbReference>
<dbReference type="InterPro" id="IPR050210">
    <property type="entry name" value="tRNA_Adenine-N(6)_MTase"/>
</dbReference>
<dbReference type="InterPro" id="IPR007848">
    <property type="entry name" value="Small_mtfrase_dom"/>
</dbReference>
<dbReference type="PANTHER" id="PTHR47739">
    <property type="entry name" value="TRNA1(VAL) (ADENINE(37)-N6)-METHYLTRANSFERASE"/>
    <property type="match status" value="1"/>
</dbReference>
<protein>
    <recommendedName>
        <fullName evidence="6">tRNA1(Val) (adenine(37)-N6)-methyltransferase</fullName>
        <ecNumber evidence="6">2.1.1.223</ecNumber>
    </recommendedName>
    <alternativeName>
        <fullName evidence="6">tRNA m6A37 methyltransferase</fullName>
    </alternativeName>
</protein>
<keyword evidence="9" id="KW-1185">Reference proteome</keyword>
<evidence type="ECO:0000256" key="3">
    <source>
        <dbReference type="ARBA" id="ARBA00022679"/>
    </source>
</evidence>
<dbReference type="PANTHER" id="PTHR47739:SF1">
    <property type="entry name" value="TRNA1(VAL) (ADENINE(37)-N6)-METHYLTRANSFERASE"/>
    <property type="match status" value="1"/>
</dbReference>
<proteinExistence type="inferred from homology"/>
<keyword evidence="3 6" id="KW-0808">Transferase</keyword>
<dbReference type="GO" id="GO:0005737">
    <property type="term" value="C:cytoplasm"/>
    <property type="evidence" value="ECO:0007669"/>
    <property type="project" value="UniProtKB-SubCell"/>
</dbReference>
<evidence type="ECO:0000256" key="5">
    <source>
        <dbReference type="ARBA" id="ARBA00022694"/>
    </source>
</evidence>
<name>A0A9W4VW50_PSEHA</name>
<comment type="caution">
    <text evidence="8">The sequence shown here is derived from an EMBL/GenBank/DDBJ whole genome shotgun (WGS) entry which is preliminary data.</text>
</comment>
<dbReference type="InterPro" id="IPR029063">
    <property type="entry name" value="SAM-dependent_MTases_sf"/>
</dbReference>
<dbReference type="GO" id="GO:0032259">
    <property type="term" value="P:methylation"/>
    <property type="evidence" value="ECO:0007669"/>
    <property type="project" value="UniProtKB-KW"/>
</dbReference>
<comment type="similarity">
    <text evidence="6">Belongs to the methyltransferase superfamily. tRNA (adenine-N(6)-)-methyltransferase family.</text>
</comment>
<comment type="function">
    <text evidence="6">Specifically methylates the adenine in position 37 of tRNA(1)(Val) (anticodon cmo5UAC).</text>
</comment>
<dbReference type="EC" id="2.1.1.223" evidence="6"/>
<keyword evidence="1 6" id="KW-0963">Cytoplasm</keyword>
<comment type="catalytic activity">
    <reaction evidence="6">
        <text>adenosine(37) in tRNA1(Val) + S-adenosyl-L-methionine = N(6)-methyladenosine(37) in tRNA1(Val) + S-adenosyl-L-homocysteine + H(+)</text>
        <dbReference type="Rhea" id="RHEA:43160"/>
        <dbReference type="Rhea" id="RHEA-COMP:10369"/>
        <dbReference type="Rhea" id="RHEA-COMP:10370"/>
        <dbReference type="ChEBI" id="CHEBI:15378"/>
        <dbReference type="ChEBI" id="CHEBI:57856"/>
        <dbReference type="ChEBI" id="CHEBI:59789"/>
        <dbReference type="ChEBI" id="CHEBI:74411"/>
        <dbReference type="ChEBI" id="CHEBI:74449"/>
        <dbReference type="EC" id="2.1.1.223"/>
    </reaction>
</comment>
<dbReference type="CDD" id="cd02440">
    <property type="entry name" value="AdoMet_MTases"/>
    <property type="match status" value="1"/>
</dbReference>
<evidence type="ECO:0000256" key="6">
    <source>
        <dbReference type="HAMAP-Rule" id="MF_01872"/>
    </source>
</evidence>
<organism evidence="8 9">
    <name type="scientific">Pseudoalteromonas haloplanktis</name>
    <name type="common">Alteromonas haloplanktis</name>
    <dbReference type="NCBI Taxonomy" id="228"/>
    <lineage>
        <taxon>Bacteria</taxon>
        <taxon>Pseudomonadati</taxon>
        <taxon>Pseudomonadota</taxon>
        <taxon>Gammaproteobacteria</taxon>
        <taxon>Alteromonadales</taxon>
        <taxon>Pseudoalteromonadaceae</taxon>
        <taxon>Pseudoalteromonas</taxon>
    </lineage>
</organism>
<dbReference type="InterPro" id="IPR002052">
    <property type="entry name" value="DNA_methylase_N6_adenine_CS"/>
</dbReference>
<comment type="subcellular location">
    <subcellularLocation>
        <location evidence="6">Cytoplasm</location>
    </subcellularLocation>
</comment>
<dbReference type="Proteomes" id="UP001152447">
    <property type="component" value="Unassembled WGS sequence"/>
</dbReference>
<reference evidence="8" key="1">
    <citation type="submission" date="2022-07" db="EMBL/GenBank/DDBJ databases">
        <authorList>
            <person name="Criscuolo A."/>
        </authorList>
    </citation>
    <scope>NUCLEOTIDE SEQUENCE</scope>
    <source>
        <strain evidence="8">CIP103197</strain>
    </source>
</reference>
<feature type="domain" description="Methyltransferase small" evidence="7">
    <location>
        <begin position="35"/>
        <end position="122"/>
    </location>
</feature>
<evidence type="ECO:0000256" key="4">
    <source>
        <dbReference type="ARBA" id="ARBA00022691"/>
    </source>
</evidence>
<sequence>MSGFAFKQFKVEHDQCAMKVSTDGILLGAWADLSHANTLLDIGTGTGLLALMCKQRAPHLMVSAVEVDEAAYQQALQNCQQSPWRDISIHHQPIQQFEAVGLFDCVIANPPYFNHSLKGDNAARNTARHTDGLSFAELLGAFRHLSHQDSRFNLILPTTEAQLFITLAQQQELYLNRHCQVQAMPNKPFSRSLMTFSYDDGEVSKSTLCIRELSNAYSQDYIALCKAFYLNM</sequence>
<evidence type="ECO:0000313" key="8">
    <source>
        <dbReference type="EMBL" id="CAH9051691.1"/>
    </source>
</evidence>
<keyword evidence="2 6" id="KW-0489">Methyltransferase</keyword>
<dbReference type="Gene3D" id="3.40.50.150">
    <property type="entry name" value="Vaccinia Virus protein VP39"/>
    <property type="match status" value="1"/>
</dbReference>
<dbReference type="SUPFAM" id="SSF53335">
    <property type="entry name" value="S-adenosyl-L-methionine-dependent methyltransferases"/>
    <property type="match status" value="1"/>
</dbReference>
<dbReference type="HAMAP" id="MF_01872">
    <property type="entry name" value="tRNA_methyltr_YfiC"/>
    <property type="match status" value="1"/>
</dbReference>
<dbReference type="PROSITE" id="PS00092">
    <property type="entry name" value="N6_MTASE"/>
    <property type="match status" value="1"/>
</dbReference>
<dbReference type="GO" id="GO:0003676">
    <property type="term" value="F:nucleic acid binding"/>
    <property type="evidence" value="ECO:0007669"/>
    <property type="project" value="InterPro"/>
</dbReference>
<dbReference type="AlphaFoldDB" id="A0A9W4VW50"/>
<dbReference type="GO" id="GO:0008033">
    <property type="term" value="P:tRNA processing"/>
    <property type="evidence" value="ECO:0007669"/>
    <property type="project" value="UniProtKB-UniRule"/>
</dbReference>
<evidence type="ECO:0000259" key="7">
    <source>
        <dbReference type="Pfam" id="PF05175"/>
    </source>
</evidence>
<dbReference type="Pfam" id="PF05175">
    <property type="entry name" value="MTS"/>
    <property type="match status" value="1"/>
</dbReference>
<evidence type="ECO:0000256" key="2">
    <source>
        <dbReference type="ARBA" id="ARBA00022603"/>
    </source>
</evidence>
<evidence type="ECO:0000256" key="1">
    <source>
        <dbReference type="ARBA" id="ARBA00022490"/>
    </source>
</evidence>
<dbReference type="InterPro" id="IPR022882">
    <property type="entry name" value="tRNA_adenine-N6_MeTrfase"/>
</dbReference>
<dbReference type="EMBL" id="CAMAPB010000004">
    <property type="protein sequence ID" value="CAH9051691.1"/>
    <property type="molecule type" value="Genomic_DNA"/>
</dbReference>
<accession>A0A9W4VW50</accession>